<evidence type="ECO:0000256" key="7">
    <source>
        <dbReference type="SAM" id="Phobius"/>
    </source>
</evidence>
<evidence type="ECO:0000256" key="1">
    <source>
        <dbReference type="ARBA" id="ARBA00004651"/>
    </source>
</evidence>
<keyword evidence="3" id="KW-1003">Cell membrane</keyword>
<evidence type="ECO:0000256" key="4">
    <source>
        <dbReference type="ARBA" id="ARBA00022692"/>
    </source>
</evidence>
<feature type="transmembrane region" description="Helical" evidence="7">
    <location>
        <begin position="51"/>
        <end position="70"/>
    </location>
</feature>
<keyword evidence="5 7" id="KW-1133">Transmembrane helix</keyword>
<keyword evidence="4 7" id="KW-0812">Transmembrane</keyword>
<dbReference type="Pfam" id="PF07681">
    <property type="entry name" value="DoxX"/>
    <property type="match status" value="1"/>
</dbReference>
<keyword evidence="6 7" id="KW-0472">Membrane</keyword>
<reference evidence="8 9" key="1">
    <citation type="submission" date="2023-07" db="EMBL/GenBank/DDBJ databases">
        <title>Sequencing the genomes of 1000 actinobacteria strains.</title>
        <authorList>
            <person name="Klenk H.-P."/>
        </authorList>
    </citation>
    <scope>NUCLEOTIDE SEQUENCE [LARGE SCALE GENOMIC DNA]</scope>
    <source>
        <strain evidence="8 9">DSM 45554</strain>
    </source>
</reference>
<dbReference type="Proteomes" id="UP001183585">
    <property type="component" value="Unassembled WGS sequence"/>
</dbReference>
<dbReference type="InterPro" id="IPR032808">
    <property type="entry name" value="DoxX"/>
</dbReference>
<organism evidence="8 9">
    <name type="scientific">Promicromonospora iranensis</name>
    <dbReference type="NCBI Taxonomy" id="1105144"/>
    <lineage>
        <taxon>Bacteria</taxon>
        <taxon>Bacillati</taxon>
        <taxon>Actinomycetota</taxon>
        <taxon>Actinomycetes</taxon>
        <taxon>Micrococcales</taxon>
        <taxon>Promicromonosporaceae</taxon>
        <taxon>Promicromonospora</taxon>
    </lineage>
</organism>
<evidence type="ECO:0000256" key="2">
    <source>
        <dbReference type="ARBA" id="ARBA00006679"/>
    </source>
</evidence>
<gene>
    <name evidence="8" type="ORF">J2S48_003152</name>
</gene>
<sequence>MKSQWTKDLAALVARVAIGVVLIAHGAQKFFTFGIPGTVDSFAGMGIPLPQVAALFAAVVELVGGAALILGAATSIAGILVVLNMLGALVLVHLGNGVFVDQGGFELVAALGAGALLLAATGPGAWSVDHLVGRAVTARRAGTTSAA</sequence>
<feature type="transmembrane region" description="Helical" evidence="7">
    <location>
        <begin position="12"/>
        <end position="31"/>
    </location>
</feature>
<evidence type="ECO:0000256" key="3">
    <source>
        <dbReference type="ARBA" id="ARBA00022475"/>
    </source>
</evidence>
<evidence type="ECO:0000313" key="8">
    <source>
        <dbReference type="EMBL" id="MDR7383637.1"/>
    </source>
</evidence>
<feature type="transmembrane region" description="Helical" evidence="7">
    <location>
        <begin position="107"/>
        <end position="126"/>
    </location>
</feature>
<comment type="subcellular location">
    <subcellularLocation>
        <location evidence="1">Cell membrane</location>
        <topology evidence="1">Multi-pass membrane protein</topology>
    </subcellularLocation>
</comment>
<accession>A0ABU2CQL2</accession>
<name>A0ABU2CQL2_9MICO</name>
<comment type="caution">
    <text evidence="8">The sequence shown here is derived from an EMBL/GenBank/DDBJ whole genome shotgun (WGS) entry which is preliminary data.</text>
</comment>
<evidence type="ECO:0000256" key="6">
    <source>
        <dbReference type="ARBA" id="ARBA00023136"/>
    </source>
</evidence>
<dbReference type="PANTHER" id="PTHR33452:SF1">
    <property type="entry name" value="INNER MEMBRANE PROTEIN YPHA-RELATED"/>
    <property type="match status" value="1"/>
</dbReference>
<proteinExistence type="inferred from homology"/>
<dbReference type="InterPro" id="IPR051907">
    <property type="entry name" value="DoxX-like_oxidoreductase"/>
</dbReference>
<dbReference type="PANTHER" id="PTHR33452">
    <property type="entry name" value="OXIDOREDUCTASE CATD-RELATED"/>
    <property type="match status" value="1"/>
</dbReference>
<comment type="similarity">
    <text evidence="2">Belongs to the DoxX family.</text>
</comment>
<feature type="transmembrane region" description="Helical" evidence="7">
    <location>
        <begin position="77"/>
        <end position="95"/>
    </location>
</feature>
<dbReference type="EMBL" id="JAVDYE010000001">
    <property type="protein sequence ID" value="MDR7383637.1"/>
    <property type="molecule type" value="Genomic_DNA"/>
</dbReference>
<protein>
    <submittedName>
        <fullName evidence="8">Oxidoreductase</fullName>
    </submittedName>
</protein>
<evidence type="ECO:0000256" key="5">
    <source>
        <dbReference type="ARBA" id="ARBA00022989"/>
    </source>
</evidence>
<keyword evidence="9" id="KW-1185">Reference proteome</keyword>
<dbReference type="RefSeq" id="WP_274994830.1">
    <property type="nucleotide sequence ID" value="NZ_JAJQQP010000008.1"/>
</dbReference>
<evidence type="ECO:0000313" key="9">
    <source>
        <dbReference type="Proteomes" id="UP001183585"/>
    </source>
</evidence>